<dbReference type="OrthoDB" id="5376590at2759"/>
<evidence type="ECO:0000313" key="1">
    <source>
        <dbReference type="EMBL" id="KAG0475879.1"/>
    </source>
</evidence>
<reference evidence="1 2" key="1">
    <citation type="journal article" date="2020" name="Nat. Food">
        <title>A phased Vanilla planifolia genome enables genetic improvement of flavour and production.</title>
        <authorList>
            <person name="Hasing T."/>
            <person name="Tang H."/>
            <person name="Brym M."/>
            <person name="Khazi F."/>
            <person name="Huang T."/>
            <person name="Chambers A.H."/>
        </authorList>
    </citation>
    <scope>NUCLEOTIDE SEQUENCE [LARGE SCALE GENOMIC DNA]</scope>
    <source>
        <tissue evidence="1">Leaf</tissue>
    </source>
</reference>
<evidence type="ECO:0000313" key="2">
    <source>
        <dbReference type="Proteomes" id="UP000636800"/>
    </source>
</evidence>
<dbReference type="AlphaFoldDB" id="A0A835QNL1"/>
<sequence length="191" mass="21001">MTDFGSLGPSSLLADQVRWSLIAARLPGGQTTRSRTIGIPISAGKLLSQGTRPAKHRPLATAVKEAGEGQRPSRLILISNSVSVLPCQEGRKKPGGLGENMLGGRKENAAANFYASAAAVYSTGKAWRLWSFHEVAALDWMRIGPYLRHYRAVVEEDPTRSSREAGEREVRVRGMVWERERDVKSTRNCTK</sequence>
<proteinExistence type="predicted"/>
<name>A0A835QNL1_VANPL</name>
<comment type="caution">
    <text evidence="1">The sequence shown here is derived from an EMBL/GenBank/DDBJ whole genome shotgun (WGS) entry which is preliminary data.</text>
</comment>
<protein>
    <submittedName>
        <fullName evidence="1">Uncharacterized protein</fullName>
    </submittedName>
</protein>
<gene>
    <name evidence="1" type="ORF">HPP92_012720</name>
</gene>
<dbReference type="Proteomes" id="UP000636800">
    <property type="component" value="Chromosome 6"/>
</dbReference>
<dbReference type="EMBL" id="JADCNL010000006">
    <property type="protein sequence ID" value="KAG0475879.1"/>
    <property type="molecule type" value="Genomic_DNA"/>
</dbReference>
<keyword evidence="2" id="KW-1185">Reference proteome</keyword>
<organism evidence="1 2">
    <name type="scientific">Vanilla planifolia</name>
    <name type="common">Vanilla</name>
    <dbReference type="NCBI Taxonomy" id="51239"/>
    <lineage>
        <taxon>Eukaryota</taxon>
        <taxon>Viridiplantae</taxon>
        <taxon>Streptophyta</taxon>
        <taxon>Embryophyta</taxon>
        <taxon>Tracheophyta</taxon>
        <taxon>Spermatophyta</taxon>
        <taxon>Magnoliopsida</taxon>
        <taxon>Liliopsida</taxon>
        <taxon>Asparagales</taxon>
        <taxon>Orchidaceae</taxon>
        <taxon>Vanilloideae</taxon>
        <taxon>Vanilleae</taxon>
        <taxon>Vanilla</taxon>
    </lineage>
</organism>
<accession>A0A835QNL1</accession>